<dbReference type="RefSeq" id="WP_203366734.1">
    <property type="nucleotide sequence ID" value="NZ_WSFT01000037.1"/>
</dbReference>
<gene>
    <name evidence="2" type="ORF">GOQ27_10075</name>
</gene>
<evidence type="ECO:0000313" key="2">
    <source>
        <dbReference type="EMBL" id="MBS4538813.1"/>
    </source>
</evidence>
<dbReference type="EMBL" id="WSFT01000037">
    <property type="protein sequence ID" value="MBS4538813.1"/>
    <property type="molecule type" value="Genomic_DNA"/>
</dbReference>
<dbReference type="Gene3D" id="3.40.50.850">
    <property type="entry name" value="Isochorismatase-like"/>
    <property type="match status" value="1"/>
</dbReference>
<name>A0A942UUG7_9FIRM</name>
<keyword evidence="3" id="KW-1185">Reference proteome</keyword>
<dbReference type="InterPro" id="IPR036380">
    <property type="entry name" value="Isochorismatase-like_sf"/>
</dbReference>
<proteinExistence type="predicted"/>
<evidence type="ECO:0000313" key="3">
    <source>
        <dbReference type="Proteomes" id="UP000724672"/>
    </source>
</evidence>
<sequence>MLFIIDMQNDFIDQERGKMAVKGSDKLVKGILEKVKEYEEKNDIIFYTLDIHEDMESDRWKKEEREWGQELYPPLKEKLENHIPLKKHYHGIPPKDFQEFRGKYGTDEKYLKKLSLLV</sequence>
<evidence type="ECO:0000259" key="1">
    <source>
        <dbReference type="Pfam" id="PF00857"/>
    </source>
</evidence>
<accession>A0A942UUG7</accession>
<dbReference type="Proteomes" id="UP000724672">
    <property type="component" value="Unassembled WGS sequence"/>
</dbReference>
<dbReference type="Pfam" id="PF00857">
    <property type="entry name" value="Isochorismatase"/>
    <property type="match status" value="1"/>
</dbReference>
<reference evidence="2" key="1">
    <citation type="submission" date="2019-12" db="EMBL/GenBank/DDBJ databases">
        <title>Clostridiaceae gen. nov. sp. nov., isolated from sediment in Xinjiang, China.</title>
        <authorList>
            <person name="Zhang R."/>
        </authorList>
    </citation>
    <scope>NUCLEOTIDE SEQUENCE</scope>
    <source>
        <strain evidence="2">D2Q-11</strain>
    </source>
</reference>
<dbReference type="SUPFAM" id="SSF52499">
    <property type="entry name" value="Isochorismatase-like hydrolases"/>
    <property type="match status" value="1"/>
</dbReference>
<protein>
    <submittedName>
        <fullName evidence="2">Isochorismatase family protein</fullName>
    </submittedName>
</protein>
<dbReference type="InterPro" id="IPR000868">
    <property type="entry name" value="Isochorismatase-like_dom"/>
</dbReference>
<organism evidence="2 3">
    <name type="scientific">Anaeromonas frigoriresistens</name>
    <dbReference type="NCBI Taxonomy" id="2683708"/>
    <lineage>
        <taxon>Bacteria</taxon>
        <taxon>Bacillati</taxon>
        <taxon>Bacillota</taxon>
        <taxon>Tissierellia</taxon>
        <taxon>Tissierellales</taxon>
        <taxon>Thermohalobacteraceae</taxon>
        <taxon>Anaeromonas</taxon>
    </lineage>
</organism>
<dbReference type="AlphaFoldDB" id="A0A942UUG7"/>
<feature type="domain" description="Isochorismatase-like" evidence="1">
    <location>
        <begin position="1"/>
        <end position="91"/>
    </location>
</feature>
<comment type="caution">
    <text evidence="2">The sequence shown here is derived from an EMBL/GenBank/DDBJ whole genome shotgun (WGS) entry which is preliminary data.</text>
</comment>